<accession>A0ABS0LFF3</accession>
<feature type="transmembrane region" description="Helical" evidence="1">
    <location>
        <begin position="172"/>
        <end position="195"/>
    </location>
</feature>
<dbReference type="EMBL" id="JADQUG010000086">
    <property type="protein sequence ID" value="MBG9355377.1"/>
    <property type="molecule type" value="Genomic_DNA"/>
</dbReference>
<feature type="transmembrane region" description="Helical" evidence="1">
    <location>
        <begin position="371"/>
        <end position="389"/>
    </location>
</feature>
<dbReference type="PANTHER" id="PTHR23542:SF1">
    <property type="entry name" value="MAJOR FACILITATOR SUPERFAMILY (MFS) PROFILE DOMAIN-CONTAINING PROTEIN"/>
    <property type="match status" value="1"/>
</dbReference>
<gene>
    <name evidence="2" type="ORF">I4J41_12735</name>
</gene>
<dbReference type="Proteomes" id="UP000615580">
    <property type="component" value="Unassembled WGS sequence"/>
</dbReference>
<feature type="transmembrane region" description="Helical" evidence="1">
    <location>
        <begin position="20"/>
        <end position="43"/>
    </location>
</feature>
<feature type="transmembrane region" description="Helical" evidence="1">
    <location>
        <begin position="143"/>
        <end position="166"/>
    </location>
</feature>
<dbReference type="RefSeq" id="WP_088267884.1">
    <property type="nucleotide sequence ID" value="NZ_CBCSFR010000071.1"/>
</dbReference>
<dbReference type="SUPFAM" id="SSF103473">
    <property type="entry name" value="MFS general substrate transporter"/>
    <property type="match status" value="1"/>
</dbReference>
<feature type="transmembrane region" description="Helical" evidence="1">
    <location>
        <begin position="305"/>
        <end position="327"/>
    </location>
</feature>
<feature type="transmembrane region" description="Helical" evidence="1">
    <location>
        <begin position="81"/>
        <end position="100"/>
    </location>
</feature>
<name>A0ABS0LFF3_9CORY</name>
<keyword evidence="1" id="KW-0812">Transmembrane</keyword>
<dbReference type="InterPro" id="IPR036259">
    <property type="entry name" value="MFS_trans_sf"/>
</dbReference>
<keyword evidence="1" id="KW-0472">Membrane</keyword>
<evidence type="ECO:0000256" key="1">
    <source>
        <dbReference type="SAM" id="Phobius"/>
    </source>
</evidence>
<dbReference type="Gene3D" id="1.20.1250.20">
    <property type="entry name" value="MFS general substrate transporter like domains"/>
    <property type="match status" value="1"/>
</dbReference>
<feature type="transmembrane region" description="Helical" evidence="1">
    <location>
        <begin position="249"/>
        <end position="269"/>
    </location>
</feature>
<dbReference type="InterPro" id="IPR011701">
    <property type="entry name" value="MFS"/>
</dbReference>
<feature type="transmembrane region" description="Helical" evidence="1">
    <location>
        <begin position="347"/>
        <end position="365"/>
    </location>
</feature>
<dbReference type="PANTHER" id="PTHR23542">
    <property type="match status" value="1"/>
</dbReference>
<protein>
    <submittedName>
        <fullName evidence="2">MFS transporter</fullName>
    </submittedName>
</protein>
<feature type="transmembrane region" description="Helical" evidence="1">
    <location>
        <begin position="276"/>
        <end position="299"/>
    </location>
</feature>
<dbReference type="Pfam" id="PF07690">
    <property type="entry name" value="MFS_1"/>
    <property type="match status" value="1"/>
</dbReference>
<evidence type="ECO:0000313" key="3">
    <source>
        <dbReference type="Proteomes" id="UP000615580"/>
    </source>
</evidence>
<sequence>MILKQNKICELLTVPSIRSILLWSIPARLHLSVTSIAIVLLLLERTDSAAKAGIIASGLVLGQGITGPIRGRYVDTHRTSVGLKVTSIAYGIGLIGLPVVLSESLFSGYLLVFLAGLMCPPSTQVSRAKLAQAAADTEWNRVYALQSVISELVLICGPALVAFVVAAFSPSIAMQVSGAIAIIGGLGLARSYRYFGIDHPPSSSAANQPRGRLSSAAWRIIVSVAVLGGFVYVDRFVSTFWSGNSGESSLGAILIVIWAVGSMLGGIISGSKEQTYSLIIPFLAVVFLTAVLTVMMYIFQANSQGLLLLGTVLLVHGGFITPCLARLYSSLAVLVGAARARAFGWKASFTTASGAVASAIGGAVSESHSPYILIAVATVLLAAVFLWALRINNENTVKVVL</sequence>
<keyword evidence="1" id="KW-1133">Transmembrane helix</keyword>
<feature type="transmembrane region" description="Helical" evidence="1">
    <location>
        <begin position="49"/>
        <end position="69"/>
    </location>
</feature>
<comment type="caution">
    <text evidence="2">The sequence shown here is derived from an EMBL/GenBank/DDBJ whole genome shotgun (WGS) entry which is preliminary data.</text>
</comment>
<reference evidence="2 3" key="1">
    <citation type="journal article" date="2020" name="J. Clin. Microbiol.">
        <title>Assessing the Genetic Diversity of Austrian Corynebacterium diphtheriae Clinical Isolates, 2011-2019.</title>
        <authorList>
            <person name="Schaeffer J."/>
            <person name="Huhulescu S."/>
            <person name="Stoeger A."/>
            <person name="Allerberger F."/>
            <person name="Ruppitsch W."/>
        </authorList>
    </citation>
    <scope>NUCLEOTIDE SEQUENCE [LARGE SCALE GENOMIC DNA]</scope>
    <source>
        <strain evidence="2 3">04-17</strain>
    </source>
</reference>
<keyword evidence="3" id="KW-1185">Reference proteome</keyword>
<evidence type="ECO:0000313" key="2">
    <source>
        <dbReference type="EMBL" id="MBG9355377.1"/>
    </source>
</evidence>
<feature type="transmembrane region" description="Helical" evidence="1">
    <location>
        <begin position="216"/>
        <end position="237"/>
    </location>
</feature>
<feature type="transmembrane region" description="Helical" evidence="1">
    <location>
        <begin position="106"/>
        <end position="123"/>
    </location>
</feature>
<organism evidence="2 3">
    <name type="scientific">Corynebacterium belfantii</name>
    <dbReference type="NCBI Taxonomy" id="2014537"/>
    <lineage>
        <taxon>Bacteria</taxon>
        <taxon>Bacillati</taxon>
        <taxon>Actinomycetota</taxon>
        <taxon>Actinomycetes</taxon>
        <taxon>Mycobacteriales</taxon>
        <taxon>Corynebacteriaceae</taxon>
        <taxon>Corynebacterium</taxon>
    </lineage>
</organism>
<proteinExistence type="predicted"/>